<dbReference type="SMART" id="SM00387">
    <property type="entry name" value="HATPase_c"/>
    <property type="match status" value="1"/>
</dbReference>
<dbReference type="InterPro" id="IPR003660">
    <property type="entry name" value="HAMP_dom"/>
</dbReference>
<evidence type="ECO:0000256" key="7">
    <source>
        <dbReference type="ARBA" id="ARBA00022679"/>
    </source>
</evidence>
<keyword evidence="10" id="KW-0418">Kinase</keyword>
<dbReference type="Pfam" id="PF02518">
    <property type="entry name" value="HATPase_c"/>
    <property type="match status" value="1"/>
</dbReference>
<dbReference type="Pfam" id="PF00672">
    <property type="entry name" value="HAMP"/>
    <property type="match status" value="1"/>
</dbReference>
<keyword evidence="7" id="KW-0808">Transferase</keyword>
<feature type="domain" description="HAMP" evidence="17">
    <location>
        <begin position="225"/>
        <end position="277"/>
    </location>
</feature>
<evidence type="ECO:0000256" key="6">
    <source>
        <dbReference type="ARBA" id="ARBA00022553"/>
    </source>
</evidence>
<evidence type="ECO:0000256" key="11">
    <source>
        <dbReference type="ARBA" id="ARBA00022840"/>
    </source>
</evidence>
<dbReference type="InterPro" id="IPR036097">
    <property type="entry name" value="HisK_dim/P_sf"/>
</dbReference>
<keyword evidence="4" id="KW-1003">Cell membrane</keyword>
<comment type="caution">
    <text evidence="18">The sequence shown here is derived from an EMBL/GenBank/DDBJ whole genome shotgun (WGS) entry which is preliminary data.</text>
</comment>
<dbReference type="SUPFAM" id="SSF47384">
    <property type="entry name" value="Homodimeric domain of signal transducing histidine kinase"/>
    <property type="match status" value="1"/>
</dbReference>
<name>A0A4V1N0Q4_9GAMM</name>
<dbReference type="EMBL" id="SAWZ01000012">
    <property type="protein sequence ID" value="RXR00362.1"/>
    <property type="molecule type" value="Genomic_DNA"/>
</dbReference>
<evidence type="ECO:0000256" key="4">
    <source>
        <dbReference type="ARBA" id="ARBA00022475"/>
    </source>
</evidence>
<dbReference type="InterPro" id="IPR003661">
    <property type="entry name" value="HisK_dim/P_dom"/>
</dbReference>
<evidence type="ECO:0000256" key="10">
    <source>
        <dbReference type="ARBA" id="ARBA00022777"/>
    </source>
</evidence>
<keyword evidence="8 15" id="KW-0812">Transmembrane</keyword>
<evidence type="ECO:0000256" key="13">
    <source>
        <dbReference type="ARBA" id="ARBA00023012"/>
    </source>
</evidence>
<dbReference type="SUPFAM" id="SSF55874">
    <property type="entry name" value="ATPase domain of HSP90 chaperone/DNA topoisomerase II/histidine kinase"/>
    <property type="match status" value="1"/>
</dbReference>
<dbReference type="PRINTS" id="PR00344">
    <property type="entry name" value="BCTRLSENSOR"/>
</dbReference>
<comment type="catalytic activity">
    <reaction evidence="1">
        <text>ATP + protein L-histidine = ADP + protein N-phospho-L-histidine.</text>
        <dbReference type="EC" id="2.7.13.3"/>
    </reaction>
</comment>
<dbReference type="RefSeq" id="WP_129472499.1">
    <property type="nucleotide sequence ID" value="NZ_SAWZ01000012.1"/>
</dbReference>
<evidence type="ECO:0000256" key="15">
    <source>
        <dbReference type="SAM" id="Phobius"/>
    </source>
</evidence>
<dbReference type="InterPro" id="IPR050980">
    <property type="entry name" value="2C_sensor_his_kinase"/>
</dbReference>
<dbReference type="InterPro" id="IPR003594">
    <property type="entry name" value="HATPase_dom"/>
</dbReference>
<evidence type="ECO:0000256" key="14">
    <source>
        <dbReference type="ARBA" id="ARBA00023136"/>
    </source>
</evidence>
<gene>
    <name evidence="18" type="ORF">EPA99_17185</name>
</gene>
<evidence type="ECO:0000259" key="16">
    <source>
        <dbReference type="PROSITE" id="PS50109"/>
    </source>
</evidence>
<feature type="transmembrane region" description="Helical" evidence="15">
    <location>
        <begin position="205"/>
        <end position="223"/>
    </location>
</feature>
<sequence length="487" mass="53270">MGALRRGGASIFIRTFLLLAVALVLAQSVGVALLVTRTPIYEPPVRPPEVIALLTSRIPASSHGLRVSELKHPPAAPTDQVRDRFIETLLARWLEVERAQVRFYRAPPEDSGEAGNPFPEMPMPSAEVRRQSSEHFGRQPGTGAPPWMGAQRPAAITMPTPIPQGVDAGPPMRGRFTAALQQPDGRWRVVQAADRSLSAAFKLQVAMLFGIGLLLMLPLAWWFSRALSAPIRRFADAADQLGRNPDAPPLPRSGPPELLRATDSFNAMQARLSRMVAERTHMVGAIAHDLRTPLARLAFRLDDIDSPLRERAAADIDEMKHMITVALEFLRDQSFRGPRERLDFRDLVESVVDDAADIGQDVTLAPDSEPVMIDADPLALRRVVGNLIGNAVKYGLRARVRIRAMDDHARLEIEDDGPGIDMALGDKLFMPFFRGENSRNKETGGIGLGLAAARAIVLRHGGEIGLANLQRGGLQAWVTLPRARGEG</sequence>
<keyword evidence="14 15" id="KW-0472">Membrane</keyword>
<evidence type="ECO:0000256" key="9">
    <source>
        <dbReference type="ARBA" id="ARBA00022741"/>
    </source>
</evidence>
<dbReference type="InterPro" id="IPR036890">
    <property type="entry name" value="HATPase_C_sf"/>
</dbReference>
<dbReference type="Proteomes" id="UP000289784">
    <property type="component" value="Unassembled WGS sequence"/>
</dbReference>
<keyword evidence="9" id="KW-0547">Nucleotide-binding</keyword>
<comment type="subcellular location">
    <subcellularLocation>
        <location evidence="2">Cell inner membrane</location>
        <topology evidence="2">Multi-pass membrane protein</topology>
    </subcellularLocation>
</comment>
<dbReference type="PROSITE" id="PS50109">
    <property type="entry name" value="HIS_KIN"/>
    <property type="match status" value="1"/>
</dbReference>
<dbReference type="Gene3D" id="3.30.565.10">
    <property type="entry name" value="Histidine kinase-like ATPase, C-terminal domain"/>
    <property type="match status" value="1"/>
</dbReference>
<dbReference type="InterPro" id="IPR005467">
    <property type="entry name" value="His_kinase_dom"/>
</dbReference>
<dbReference type="PANTHER" id="PTHR44936:SF5">
    <property type="entry name" value="SENSOR HISTIDINE KINASE ENVZ"/>
    <property type="match status" value="1"/>
</dbReference>
<evidence type="ECO:0000256" key="3">
    <source>
        <dbReference type="ARBA" id="ARBA00012438"/>
    </source>
</evidence>
<accession>A0A4V1N0Q4</accession>
<evidence type="ECO:0000313" key="18">
    <source>
        <dbReference type="EMBL" id="RXR00362.1"/>
    </source>
</evidence>
<dbReference type="GO" id="GO:0005886">
    <property type="term" value="C:plasma membrane"/>
    <property type="evidence" value="ECO:0007669"/>
    <property type="project" value="UniProtKB-SubCell"/>
</dbReference>
<dbReference type="CDD" id="cd00075">
    <property type="entry name" value="HATPase"/>
    <property type="match status" value="1"/>
</dbReference>
<dbReference type="GO" id="GO:0005524">
    <property type="term" value="F:ATP binding"/>
    <property type="evidence" value="ECO:0007669"/>
    <property type="project" value="UniProtKB-KW"/>
</dbReference>
<dbReference type="EC" id="2.7.13.3" evidence="3"/>
<keyword evidence="6" id="KW-0597">Phosphoprotein</keyword>
<dbReference type="InterPro" id="IPR004358">
    <property type="entry name" value="Sig_transdc_His_kin-like_C"/>
</dbReference>
<organism evidence="18 19">
    <name type="scientific">Pseudoxanthomonas composti</name>
    <dbReference type="NCBI Taxonomy" id="2137479"/>
    <lineage>
        <taxon>Bacteria</taxon>
        <taxon>Pseudomonadati</taxon>
        <taxon>Pseudomonadota</taxon>
        <taxon>Gammaproteobacteria</taxon>
        <taxon>Lysobacterales</taxon>
        <taxon>Lysobacteraceae</taxon>
        <taxon>Pseudoxanthomonas</taxon>
    </lineage>
</organism>
<dbReference type="SMART" id="SM00304">
    <property type="entry name" value="HAMP"/>
    <property type="match status" value="1"/>
</dbReference>
<keyword evidence="19" id="KW-1185">Reference proteome</keyword>
<proteinExistence type="predicted"/>
<dbReference type="OrthoDB" id="9804645at2"/>
<evidence type="ECO:0000256" key="1">
    <source>
        <dbReference type="ARBA" id="ARBA00000085"/>
    </source>
</evidence>
<dbReference type="GO" id="GO:0000155">
    <property type="term" value="F:phosphorelay sensor kinase activity"/>
    <property type="evidence" value="ECO:0007669"/>
    <property type="project" value="InterPro"/>
</dbReference>
<evidence type="ECO:0000256" key="2">
    <source>
        <dbReference type="ARBA" id="ARBA00004429"/>
    </source>
</evidence>
<keyword evidence="12 15" id="KW-1133">Transmembrane helix</keyword>
<reference evidence="18 19" key="1">
    <citation type="submission" date="2019-01" db="EMBL/GenBank/DDBJ databases">
        <title>Pseudoxanthomonas composti sp. nov., isolated from compost.</title>
        <authorList>
            <person name="Yang G."/>
        </authorList>
    </citation>
    <scope>NUCLEOTIDE SEQUENCE [LARGE SCALE GENOMIC DNA]</scope>
    <source>
        <strain evidence="18 19">GSS15</strain>
    </source>
</reference>
<dbReference type="CDD" id="cd00082">
    <property type="entry name" value="HisKA"/>
    <property type="match status" value="1"/>
</dbReference>
<keyword evidence="13" id="KW-0902">Two-component regulatory system</keyword>
<evidence type="ECO:0000313" key="19">
    <source>
        <dbReference type="Proteomes" id="UP000289784"/>
    </source>
</evidence>
<feature type="domain" description="Histidine kinase" evidence="16">
    <location>
        <begin position="285"/>
        <end position="484"/>
    </location>
</feature>
<dbReference type="CDD" id="cd06225">
    <property type="entry name" value="HAMP"/>
    <property type="match status" value="1"/>
</dbReference>
<keyword evidence="5" id="KW-0997">Cell inner membrane</keyword>
<dbReference type="Gene3D" id="1.10.287.130">
    <property type="match status" value="1"/>
</dbReference>
<keyword evidence="11" id="KW-0067">ATP-binding</keyword>
<dbReference type="PROSITE" id="PS50885">
    <property type="entry name" value="HAMP"/>
    <property type="match status" value="1"/>
</dbReference>
<dbReference type="AlphaFoldDB" id="A0A4V1N0Q4"/>
<evidence type="ECO:0000256" key="5">
    <source>
        <dbReference type="ARBA" id="ARBA00022519"/>
    </source>
</evidence>
<evidence type="ECO:0000259" key="17">
    <source>
        <dbReference type="PROSITE" id="PS50885"/>
    </source>
</evidence>
<protein>
    <recommendedName>
        <fullName evidence="3">histidine kinase</fullName>
        <ecNumber evidence="3">2.7.13.3</ecNumber>
    </recommendedName>
</protein>
<evidence type="ECO:0000256" key="8">
    <source>
        <dbReference type="ARBA" id="ARBA00022692"/>
    </source>
</evidence>
<dbReference type="PANTHER" id="PTHR44936">
    <property type="entry name" value="SENSOR PROTEIN CREC"/>
    <property type="match status" value="1"/>
</dbReference>
<evidence type="ECO:0000256" key="12">
    <source>
        <dbReference type="ARBA" id="ARBA00022989"/>
    </source>
</evidence>